<evidence type="ECO:0008006" key="5">
    <source>
        <dbReference type="Google" id="ProtNLM"/>
    </source>
</evidence>
<dbReference type="SMART" id="SM00697">
    <property type="entry name" value="DM8"/>
    <property type="match status" value="1"/>
</dbReference>
<dbReference type="PANTHER" id="PTHR20898:SF0">
    <property type="entry name" value="DAEDALUS ON 3-RELATED"/>
    <property type="match status" value="1"/>
</dbReference>
<gene>
    <name evidence="3" type="ORF">DGUA_6G006831</name>
</gene>
<name>A0A3B0J7Z1_DROGU</name>
<dbReference type="OrthoDB" id="7848276at2759"/>
<dbReference type="AlphaFoldDB" id="A0A3B0J7Z1"/>
<evidence type="ECO:0000313" key="4">
    <source>
        <dbReference type="Proteomes" id="UP000268350"/>
    </source>
</evidence>
<dbReference type="EMBL" id="OUUW01000002">
    <property type="protein sequence ID" value="SPP76323.1"/>
    <property type="molecule type" value="Genomic_DNA"/>
</dbReference>
<accession>A0A3B0J7Z1</accession>
<dbReference type="Proteomes" id="UP000268350">
    <property type="component" value="Unassembled WGS sequence"/>
</dbReference>
<feature type="signal peptide" evidence="2">
    <location>
        <begin position="1"/>
        <end position="22"/>
    </location>
</feature>
<dbReference type="Pfam" id="PF06477">
    <property type="entry name" value="DUF1091"/>
    <property type="match status" value="1"/>
</dbReference>
<feature type="chain" id="PRO_5017329883" description="MD-2-related lipid-recognition domain-containing protein" evidence="2">
    <location>
        <begin position="23"/>
        <end position="179"/>
    </location>
</feature>
<reference evidence="4" key="1">
    <citation type="submission" date="2018-01" db="EMBL/GenBank/DDBJ databases">
        <authorList>
            <person name="Alioto T."/>
            <person name="Alioto T."/>
        </authorList>
    </citation>
    <scope>NUCLEOTIDE SEQUENCE [LARGE SCALE GENOMIC DNA]</scope>
</reference>
<keyword evidence="1 2" id="KW-0732">Signal</keyword>
<dbReference type="PANTHER" id="PTHR20898">
    <property type="entry name" value="DAEDALUS ON 3-RELATED-RELATED"/>
    <property type="match status" value="1"/>
</dbReference>
<evidence type="ECO:0000256" key="2">
    <source>
        <dbReference type="SAM" id="SignalP"/>
    </source>
</evidence>
<protein>
    <recommendedName>
        <fullName evidence="5">MD-2-related lipid-recognition domain-containing protein</fullName>
    </recommendedName>
</protein>
<dbReference type="Gene3D" id="2.70.220.10">
    <property type="entry name" value="Ganglioside GM2 activator"/>
    <property type="match status" value="1"/>
</dbReference>
<evidence type="ECO:0000313" key="3">
    <source>
        <dbReference type="EMBL" id="SPP76323.1"/>
    </source>
</evidence>
<evidence type="ECO:0000256" key="1">
    <source>
        <dbReference type="ARBA" id="ARBA00022729"/>
    </source>
</evidence>
<dbReference type="OMA" id="GHYYMHD"/>
<dbReference type="InterPro" id="IPR010512">
    <property type="entry name" value="DUF1091"/>
</dbReference>
<sequence length="179" mass="21199">MSRQLMWILQLMEFLFLASVEAERSVEFLASNCTYNEKYFRNFSLTISKNMMNMEMDLSRPIVRGFKVHFDIQLRLANAKNFQSVFSQVNDVCAATSTVKNSLFKSWFKDMTKHGNFMYNCPVQVGHYYMHNWRMGSTMTHRFLIPGEYRGKVEFFYGKYKTKTYEETLTLIIDTILSN</sequence>
<organism evidence="3 4">
    <name type="scientific">Drosophila guanche</name>
    <name type="common">Fruit fly</name>
    <dbReference type="NCBI Taxonomy" id="7266"/>
    <lineage>
        <taxon>Eukaryota</taxon>
        <taxon>Metazoa</taxon>
        <taxon>Ecdysozoa</taxon>
        <taxon>Arthropoda</taxon>
        <taxon>Hexapoda</taxon>
        <taxon>Insecta</taxon>
        <taxon>Pterygota</taxon>
        <taxon>Neoptera</taxon>
        <taxon>Endopterygota</taxon>
        <taxon>Diptera</taxon>
        <taxon>Brachycera</taxon>
        <taxon>Muscomorpha</taxon>
        <taxon>Ephydroidea</taxon>
        <taxon>Drosophilidae</taxon>
        <taxon>Drosophila</taxon>
        <taxon>Sophophora</taxon>
    </lineage>
</organism>
<proteinExistence type="predicted"/>
<keyword evidence="4" id="KW-1185">Reference proteome</keyword>
<dbReference type="InterPro" id="IPR036846">
    <property type="entry name" value="GM2-AP_sf"/>
</dbReference>